<evidence type="ECO:0008006" key="4">
    <source>
        <dbReference type="Google" id="ProtNLM"/>
    </source>
</evidence>
<evidence type="ECO:0000256" key="2">
    <source>
        <dbReference type="SAM" id="MobiDB-lite"/>
    </source>
</evidence>
<organism evidence="3">
    <name type="scientific">Tanacetum cinerariifolium</name>
    <name type="common">Dalmatian daisy</name>
    <name type="synonym">Chrysanthemum cinerariifolium</name>
    <dbReference type="NCBI Taxonomy" id="118510"/>
    <lineage>
        <taxon>Eukaryota</taxon>
        <taxon>Viridiplantae</taxon>
        <taxon>Streptophyta</taxon>
        <taxon>Embryophyta</taxon>
        <taxon>Tracheophyta</taxon>
        <taxon>Spermatophyta</taxon>
        <taxon>Magnoliopsida</taxon>
        <taxon>eudicotyledons</taxon>
        <taxon>Gunneridae</taxon>
        <taxon>Pentapetalae</taxon>
        <taxon>asterids</taxon>
        <taxon>campanulids</taxon>
        <taxon>Asterales</taxon>
        <taxon>Asteraceae</taxon>
        <taxon>Asteroideae</taxon>
        <taxon>Anthemideae</taxon>
        <taxon>Anthemidinae</taxon>
        <taxon>Tanacetum</taxon>
    </lineage>
</organism>
<feature type="compositionally biased region" description="Acidic residues" evidence="2">
    <location>
        <begin position="898"/>
        <end position="913"/>
    </location>
</feature>
<protein>
    <recommendedName>
        <fullName evidence="4">CCHC-type domain-containing protein</fullName>
    </recommendedName>
</protein>
<sequence length="1147" mass="130790">MTTLADKAILSGADNRPPMLEKDMYDSWKGRMELYMMNIQHGRMIIESVENEAIQAHCDVKATNIILQGLPPEGESLCEFYLRFLLLLNDMNIYNMKLEQFQVNTKFLNTFPPEWSKFVTDVKLVRGLHMTNVDQLHANLGKHEFHANKSSQYGSPFQSSQYGSQGDDPIDAINHMMSFLTAVVTSRYPPTNNQLINSSNPLQQATINNGRVTVEPIQGRQNSLAAGTSRQYTSGPSGNNLGKQRTVVCYNCKGEGHVLKQILHEEVLEFLAYQGIAEAQTTQYVITNNAAYQVDELDAYDSYCDEINSAKITLITNLSHYCSDNLAEVHYTDNVTNNVLNQAMQGMSIFEQSNSMTQSETEITNDSNIILYSQYENKSVNETLTAELERYKDQVRILKEGNNVDKVSDSCAQSMEIDILKQTLSEHLKEKESLKQSVTLLKNNFQKEESRNIDRIIALEKHVKELNNIVFKRNQFGQTVHMLTKLQFFYDHTTRQALGFQNSCYLKKAQQLEPKLYDGSVIQKNNAINSMNSKEPSLSTRPTQVEVPKELSKVSMVNSSLQKLKYHLVIFDVVVKERTTATAVTEGTWGFEHTKDCFRDEIIQFVKALKDLFNSFNQFLIDELFEVQNVFNQMEQAVERHRVVQIVLWYLDFECSKHMTRYRSQSKYAIESLKKYGFESCDPVDTPTVDKSKLDEDKEGKAVDPSRYHVALDDALVPHASRLRIEIRNFHLRSYITSKESTLQLVYDVLRLTPFYKVFVVTADVPEIYMEMLHICPRLPGQTFDELPFEEEILAFLRFLRHSGEIRKLTDVNINNSQLSSTRATPPKSKASVKKTKSTSDTIITLSTVAGTRLSTLVKGKQPTKSSKAKDKGTGIIPSVPDVPTDESDKEISWKSSDDDDDDDDQDTDNDGDDFVHPKLSIHEEEAKDKESFDPIIQTLENSDDKGNDDAILGMNVGGKERQEAEDDDKELYRDVNINLEGQDVQMIDVHTTQEFEDTHVTLTSVNPDGEAQAKNEEFLNNLDENIQKIIKEQVKKQVKVQVSKILPKIKKTVNEQLEAKVLTRSSKSKTSYAVAADLSEMELRKILIEKMESNKFIYRSNKQRNLYKALVDTYECDKIILDTYEDTVTLKRHRDDADKDEESSAG</sequence>
<evidence type="ECO:0000256" key="1">
    <source>
        <dbReference type="SAM" id="Coils"/>
    </source>
</evidence>
<proteinExistence type="predicted"/>
<keyword evidence="1" id="KW-0175">Coiled coil</keyword>
<feature type="compositionally biased region" description="Basic and acidic residues" evidence="2">
    <location>
        <begin position="914"/>
        <end position="933"/>
    </location>
</feature>
<comment type="caution">
    <text evidence="3">The sequence shown here is derived from an EMBL/GenBank/DDBJ whole genome shotgun (WGS) entry which is preliminary data.</text>
</comment>
<name>A0A6L2K7W8_TANCI</name>
<accession>A0A6L2K7W8</accession>
<reference evidence="3" key="1">
    <citation type="journal article" date="2019" name="Sci. Rep.">
        <title>Draft genome of Tanacetum cinerariifolium, the natural source of mosquito coil.</title>
        <authorList>
            <person name="Yamashiro T."/>
            <person name="Shiraishi A."/>
            <person name="Satake H."/>
            <person name="Nakayama K."/>
        </authorList>
    </citation>
    <scope>NUCLEOTIDE SEQUENCE</scope>
</reference>
<evidence type="ECO:0000313" key="3">
    <source>
        <dbReference type="EMBL" id="GEU45506.1"/>
    </source>
</evidence>
<feature type="region of interest" description="Disordered" evidence="2">
    <location>
        <begin position="857"/>
        <end position="934"/>
    </location>
</feature>
<gene>
    <name evidence="3" type="ORF">Tci_017484</name>
</gene>
<feature type="coiled-coil region" evidence="1">
    <location>
        <begin position="381"/>
        <end position="451"/>
    </location>
</feature>
<dbReference type="EMBL" id="BKCJ010001994">
    <property type="protein sequence ID" value="GEU45506.1"/>
    <property type="molecule type" value="Genomic_DNA"/>
</dbReference>
<dbReference type="AlphaFoldDB" id="A0A6L2K7W8"/>